<name>A0A8J7YXY0_9ARCH</name>
<dbReference type="Proteomes" id="UP000738826">
    <property type="component" value="Unassembled WGS sequence"/>
</dbReference>
<dbReference type="EMBL" id="JAACVF010000175">
    <property type="protein sequence ID" value="NCN65603.1"/>
    <property type="molecule type" value="Genomic_DNA"/>
</dbReference>
<protein>
    <submittedName>
        <fullName evidence="1">Uncharacterized protein</fullName>
    </submittedName>
</protein>
<evidence type="ECO:0000313" key="3">
    <source>
        <dbReference type="Proteomes" id="UP000768163"/>
    </source>
</evidence>
<proteinExistence type="predicted"/>
<reference evidence="1" key="1">
    <citation type="submission" date="2019-11" db="EMBL/GenBank/DDBJ databases">
        <title>Lipid analysis of CO2-rich subsurface aquifers suggests an autotrophy-based deep biosphere with lysolipids enriched in CPR bacteria.</title>
        <authorList>
            <person name="Probst A.J."/>
            <person name="Elling F.J."/>
            <person name="Castelle C.J."/>
            <person name="Zhu Q."/>
            <person name="Elvert M."/>
            <person name="Birarda G."/>
            <person name="Holman H.-Y."/>
            <person name="Lane K.R."/>
            <person name="Ladd B."/>
            <person name="Ryan M.C."/>
            <person name="Woyke T."/>
            <person name="Hinrichs K.-U."/>
            <person name="Banfield J.F."/>
        </authorList>
    </citation>
    <scope>NUCLEOTIDE SEQUENCE</scope>
    <source>
        <strain evidence="1">CG_2015-01_33_1645</strain>
        <strain evidence="2">CG_2015-04_33_537</strain>
    </source>
</reference>
<organism evidence="1 3">
    <name type="scientific">Candidatus Altarchaeum hamiconexum</name>
    <dbReference type="NCBI Taxonomy" id="1803513"/>
    <lineage>
        <taxon>Archaea</taxon>
        <taxon>Candidatus Altarchaeota</taxon>
        <taxon>Candidatus Altiarchaeia</taxon>
        <taxon>Candidatus Altarchaeales</taxon>
        <taxon>Candidatus Altarchaeaceae</taxon>
        <taxon>Candidatus Altarchaeum</taxon>
    </lineage>
</organism>
<dbReference type="EMBL" id="JAACQH010000138">
    <property type="protein sequence ID" value="NCS91956.1"/>
    <property type="molecule type" value="Genomic_DNA"/>
</dbReference>
<sequence>MLSYETFKFVSGPLIKKEIINSSNYPMIEKVVGARIQIFVYYNYGEILRPLFSFDEIKRGEHEVIVISYILYLFNIRFITILDDNETKKFLLRNFPHISTKVTGTIGFVKLSCCTYKIFSKDEAISILNLIKKSRFRVKGDIVDQIMEEIKRC</sequence>
<gene>
    <name evidence="2" type="ORF">GW779_06135</name>
    <name evidence="1" type="ORF">GW910_06060</name>
</gene>
<evidence type="ECO:0000313" key="1">
    <source>
        <dbReference type="EMBL" id="NCN65603.1"/>
    </source>
</evidence>
<dbReference type="Proteomes" id="UP000768163">
    <property type="component" value="Unassembled WGS sequence"/>
</dbReference>
<comment type="caution">
    <text evidence="1">The sequence shown here is derived from an EMBL/GenBank/DDBJ whole genome shotgun (WGS) entry which is preliminary data.</text>
</comment>
<dbReference type="AlphaFoldDB" id="A0A8J7YXY0"/>
<accession>A0A8J7YXY0</accession>
<evidence type="ECO:0000313" key="2">
    <source>
        <dbReference type="EMBL" id="NCS91956.1"/>
    </source>
</evidence>